<accession>A0A285VNR4</accession>
<dbReference type="EMBL" id="OBQK01000004">
    <property type="protein sequence ID" value="SOC54846.1"/>
    <property type="molecule type" value="Genomic_DNA"/>
</dbReference>
<name>A0A285VNR4_9MICO</name>
<feature type="region of interest" description="Disordered" evidence="1">
    <location>
        <begin position="1"/>
        <end position="20"/>
    </location>
</feature>
<organism evidence="2 3">
    <name type="scientific">Ornithinimicrobium cerasi</name>
    <dbReference type="NCBI Taxonomy" id="2248773"/>
    <lineage>
        <taxon>Bacteria</taxon>
        <taxon>Bacillati</taxon>
        <taxon>Actinomycetota</taxon>
        <taxon>Actinomycetes</taxon>
        <taxon>Micrococcales</taxon>
        <taxon>Ornithinimicrobiaceae</taxon>
        <taxon>Ornithinimicrobium</taxon>
    </lineage>
</organism>
<sequence length="224" mass="23508">MTSSSGPGTDAPTSPPPSALVPRGLVLLGGDPEEVTAWAARTVVPLVVAPAAAPWIVAVVAGEARVGAPYDDPALLVAGRPVPAKAGPALGFFEVDGRAVITVQGSGRRRGPRWVVWEPDLGLLRPPGLELAGPAELVRVAGADPDVRDELVDLLHETRSRPLRMLQAVMATLSLPLARLLGEPERADALDGAVRHEPQGREVDRFEDGVADSVRLRRELGALP</sequence>
<evidence type="ECO:0000313" key="3">
    <source>
        <dbReference type="Proteomes" id="UP000219688"/>
    </source>
</evidence>
<dbReference type="RefSeq" id="WP_097187682.1">
    <property type="nucleotide sequence ID" value="NZ_OBQK01000004.1"/>
</dbReference>
<protein>
    <submittedName>
        <fullName evidence="2">Uncharacterized protein</fullName>
    </submittedName>
</protein>
<evidence type="ECO:0000256" key="1">
    <source>
        <dbReference type="SAM" id="MobiDB-lite"/>
    </source>
</evidence>
<dbReference type="Proteomes" id="UP000219688">
    <property type="component" value="Unassembled WGS sequence"/>
</dbReference>
<proteinExistence type="predicted"/>
<reference evidence="3" key="1">
    <citation type="submission" date="2017-08" db="EMBL/GenBank/DDBJ databases">
        <authorList>
            <person name="Varghese N."/>
            <person name="Submissions S."/>
        </authorList>
    </citation>
    <scope>NUCLEOTIDE SEQUENCE [LARGE SCALE GENOMIC DNA]</scope>
    <source>
        <strain evidence="3">USBA17B2</strain>
    </source>
</reference>
<dbReference type="AlphaFoldDB" id="A0A285VNR4"/>
<evidence type="ECO:0000313" key="2">
    <source>
        <dbReference type="EMBL" id="SOC54846.1"/>
    </source>
</evidence>
<keyword evidence="3" id="KW-1185">Reference proteome</keyword>
<gene>
    <name evidence="2" type="ORF">SAMN05421879_10421</name>
</gene>